<proteinExistence type="predicted"/>
<reference evidence="1" key="2">
    <citation type="journal article" date="2015" name="Fish Shellfish Immunol.">
        <title>Early steps in the European eel (Anguilla anguilla)-Vibrio vulnificus interaction in the gills: Role of the RtxA13 toxin.</title>
        <authorList>
            <person name="Callol A."/>
            <person name="Pajuelo D."/>
            <person name="Ebbesson L."/>
            <person name="Teles M."/>
            <person name="MacKenzie S."/>
            <person name="Amaro C."/>
        </authorList>
    </citation>
    <scope>NUCLEOTIDE SEQUENCE</scope>
</reference>
<name>A0A0E9WLG0_ANGAN</name>
<sequence>MEIIFKKTVFLMFECRICKTDSFYFQLELAKSHQFFCELRAPVSYQQPVSAKDTKAQCHFVFFIQAQENIRYARSISVSLTTVLLQEFIYFEIFFMKGNVSYIDRGGNPTKSIMRLPVRCYDPKSKNVIGDKTFVWRKM</sequence>
<evidence type="ECO:0000313" key="1">
    <source>
        <dbReference type="EMBL" id="JAH90293.1"/>
    </source>
</evidence>
<accession>A0A0E9WLG0</accession>
<dbReference type="EMBL" id="GBXM01018284">
    <property type="protein sequence ID" value="JAH90293.1"/>
    <property type="molecule type" value="Transcribed_RNA"/>
</dbReference>
<protein>
    <submittedName>
        <fullName evidence="1">Uncharacterized protein</fullName>
    </submittedName>
</protein>
<organism evidence="1">
    <name type="scientific">Anguilla anguilla</name>
    <name type="common">European freshwater eel</name>
    <name type="synonym">Muraena anguilla</name>
    <dbReference type="NCBI Taxonomy" id="7936"/>
    <lineage>
        <taxon>Eukaryota</taxon>
        <taxon>Metazoa</taxon>
        <taxon>Chordata</taxon>
        <taxon>Craniata</taxon>
        <taxon>Vertebrata</taxon>
        <taxon>Euteleostomi</taxon>
        <taxon>Actinopterygii</taxon>
        <taxon>Neopterygii</taxon>
        <taxon>Teleostei</taxon>
        <taxon>Anguilliformes</taxon>
        <taxon>Anguillidae</taxon>
        <taxon>Anguilla</taxon>
    </lineage>
</organism>
<dbReference type="AlphaFoldDB" id="A0A0E9WLG0"/>
<reference evidence="1" key="1">
    <citation type="submission" date="2014-11" db="EMBL/GenBank/DDBJ databases">
        <authorList>
            <person name="Amaro Gonzalez C."/>
        </authorList>
    </citation>
    <scope>NUCLEOTIDE SEQUENCE</scope>
</reference>